<evidence type="ECO:0000313" key="2">
    <source>
        <dbReference type="Proteomes" id="UP001627154"/>
    </source>
</evidence>
<sequence>MGTRGFVSRETLSAGITRDSVLRCGLLHVPRIIRTPIRACGVDPPPPPPALASRQVHYYRHFSRLCRPRRRWWPP</sequence>
<protein>
    <submittedName>
        <fullName evidence="1">Uncharacterized protein</fullName>
    </submittedName>
</protein>
<reference evidence="1 2" key="1">
    <citation type="journal article" date="2024" name="bioRxiv">
        <title>A reference genome for Trichogramma kaykai: A tiny desert-dwelling parasitoid wasp with competing sex-ratio distorters.</title>
        <authorList>
            <person name="Culotta J."/>
            <person name="Lindsey A.R."/>
        </authorList>
    </citation>
    <scope>NUCLEOTIDE SEQUENCE [LARGE SCALE GENOMIC DNA]</scope>
    <source>
        <strain evidence="1 2">KSX58</strain>
    </source>
</reference>
<gene>
    <name evidence="1" type="ORF">TKK_006986</name>
</gene>
<accession>A0ABD2X405</accession>
<proteinExistence type="predicted"/>
<name>A0ABD2X405_9HYME</name>
<comment type="caution">
    <text evidence="1">The sequence shown here is derived from an EMBL/GenBank/DDBJ whole genome shotgun (WGS) entry which is preliminary data.</text>
</comment>
<evidence type="ECO:0000313" key="1">
    <source>
        <dbReference type="EMBL" id="KAL3399740.1"/>
    </source>
</evidence>
<organism evidence="1 2">
    <name type="scientific">Trichogramma kaykai</name>
    <dbReference type="NCBI Taxonomy" id="54128"/>
    <lineage>
        <taxon>Eukaryota</taxon>
        <taxon>Metazoa</taxon>
        <taxon>Ecdysozoa</taxon>
        <taxon>Arthropoda</taxon>
        <taxon>Hexapoda</taxon>
        <taxon>Insecta</taxon>
        <taxon>Pterygota</taxon>
        <taxon>Neoptera</taxon>
        <taxon>Endopterygota</taxon>
        <taxon>Hymenoptera</taxon>
        <taxon>Apocrita</taxon>
        <taxon>Proctotrupomorpha</taxon>
        <taxon>Chalcidoidea</taxon>
        <taxon>Trichogrammatidae</taxon>
        <taxon>Trichogramma</taxon>
    </lineage>
</organism>
<dbReference type="AlphaFoldDB" id="A0ABD2X405"/>
<dbReference type="Proteomes" id="UP001627154">
    <property type="component" value="Unassembled WGS sequence"/>
</dbReference>
<dbReference type="EMBL" id="JBJJXI010000055">
    <property type="protein sequence ID" value="KAL3399740.1"/>
    <property type="molecule type" value="Genomic_DNA"/>
</dbReference>
<keyword evidence="2" id="KW-1185">Reference proteome</keyword>